<dbReference type="Gene3D" id="1.10.101.10">
    <property type="entry name" value="PGBD-like superfamily/PGBD"/>
    <property type="match status" value="1"/>
</dbReference>
<feature type="domain" description="Peptidoglycan binding-like" evidence="1">
    <location>
        <begin position="108"/>
        <end position="144"/>
    </location>
</feature>
<sequence>MRHLIHVLPLALVACTGAPPRDAVAPAEIVVSLGEIETDVTGRCFATTAGPTRTEIVDELIEVVPEVRAADGSVASPPVYRTVSRPRTVSTGPGQRFETVCPPVYTVPFVSSLQRALLIRRAYDGPITGQYDDATSLAVQMFQRPDGIDSPLLGVDAARSLGIVAVPRS</sequence>
<dbReference type="AlphaFoldDB" id="A0A1M5A5W7"/>
<reference evidence="3" key="1">
    <citation type="submission" date="2016-11" db="EMBL/GenBank/DDBJ databases">
        <authorList>
            <person name="Varghese N."/>
            <person name="Submissions S."/>
        </authorList>
    </citation>
    <scope>NUCLEOTIDE SEQUENCE [LARGE SCALE GENOMIC DNA]</scope>
    <source>
        <strain evidence="3">DSM 29326</strain>
    </source>
</reference>
<evidence type="ECO:0000313" key="3">
    <source>
        <dbReference type="Proteomes" id="UP000183987"/>
    </source>
</evidence>
<dbReference type="Proteomes" id="UP000183987">
    <property type="component" value="Unassembled WGS sequence"/>
</dbReference>
<dbReference type="Pfam" id="PF01471">
    <property type="entry name" value="PG_binding_1"/>
    <property type="match status" value="1"/>
</dbReference>
<gene>
    <name evidence="2" type="ORF">SAMN05444339_104267</name>
</gene>
<accession>A0A1M5A5W7</accession>
<dbReference type="SUPFAM" id="SSF47090">
    <property type="entry name" value="PGBD-like"/>
    <property type="match status" value="1"/>
</dbReference>
<dbReference type="InterPro" id="IPR036366">
    <property type="entry name" value="PGBDSf"/>
</dbReference>
<evidence type="ECO:0000259" key="1">
    <source>
        <dbReference type="Pfam" id="PF01471"/>
    </source>
</evidence>
<name>A0A1M5A5W7_LOKAT</name>
<dbReference type="InterPro" id="IPR002477">
    <property type="entry name" value="Peptidoglycan-bd-like"/>
</dbReference>
<proteinExistence type="predicted"/>
<dbReference type="RefSeq" id="WP_072857296.1">
    <property type="nucleotide sequence ID" value="NZ_FQUE01000004.1"/>
</dbReference>
<dbReference type="EMBL" id="FQUE01000004">
    <property type="protein sequence ID" value="SHF25698.1"/>
    <property type="molecule type" value="Genomic_DNA"/>
</dbReference>
<evidence type="ECO:0000313" key="2">
    <source>
        <dbReference type="EMBL" id="SHF25698.1"/>
    </source>
</evidence>
<organism evidence="2 3">
    <name type="scientific">Loktanella atrilutea</name>
    <dbReference type="NCBI Taxonomy" id="366533"/>
    <lineage>
        <taxon>Bacteria</taxon>
        <taxon>Pseudomonadati</taxon>
        <taxon>Pseudomonadota</taxon>
        <taxon>Alphaproteobacteria</taxon>
        <taxon>Rhodobacterales</taxon>
        <taxon>Roseobacteraceae</taxon>
        <taxon>Loktanella</taxon>
    </lineage>
</organism>
<dbReference type="InterPro" id="IPR036365">
    <property type="entry name" value="PGBD-like_sf"/>
</dbReference>
<dbReference type="STRING" id="366533.SAMN05444339_104267"/>
<keyword evidence="3" id="KW-1185">Reference proteome</keyword>
<dbReference type="PROSITE" id="PS51257">
    <property type="entry name" value="PROKAR_LIPOPROTEIN"/>
    <property type="match status" value="1"/>
</dbReference>
<protein>
    <submittedName>
        <fullName evidence="2">Putative peptidoglycan binding domain-containing protein</fullName>
    </submittedName>
</protein>